<dbReference type="EMBL" id="FRDH01000013">
    <property type="protein sequence ID" value="SHN64302.1"/>
    <property type="molecule type" value="Genomic_DNA"/>
</dbReference>
<protein>
    <submittedName>
        <fullName evidence="2">Glycosyltransferase involved in cell wall bisynthesis</fullName>
    </submittedName>
</protein>
<keyword evidence="2" id="KW-0808">Transferase</keyword>
<dbReference type="Proteomes" id="UP000184097">
    <property type="component" value="Unassembled WGS sequence"/>
</dbReference>
<proteinExistence type="predicted"/>
<reference evidence="2 3" key="1">
    <citation type="submission" date="2016-12" db="EMBL/GenBank/DDBJ databases">
        <authorList>
            <person name="Song W.-J."/>
            <person name="Kurnit D.M."/>
        </authorList>
    </citation>
    <scope>NUCLEOTIDE SEQUENCE [LARGE SCALE GENOMIC DNA]</scope>
    <source>
        <strain evidence="2 3">DSM 14810</strain>
    </source>
</reference>
<dbReference type="RefSeq" id="WP_072705326.1">
    <property type="nucleotide sequence ID" value="NZ_FRDH01000013.1"/>
</dbReference>
<accession>A0A1M7T0U6</accession>
<evidence type="ECO:0000313" key="2">
    <source>
        <dbReference type="EMBL" id="SHN64302.1"/>
    </source>
</evidence>
<dbReference type="GO" id="GO:0016757">
    <property type="term" value="F:glycosyltransferase activity"/>
    <property type="evidence" value="ECO:0007669"/>
    <property type="project" value="InterPro"/>
</dbReference>
<dbReference type="PANTHER" id="PTHR12526:SF630">
    <property type="entry name" value="GLYCOSYLTRANSFERASE"/>
    <property type="match status" value="1"/>
</dbReference>
<dbReference type="Gene3D" id="3.40.50.2000">
    <property type="entry name" value="Glycogen Phosphorylase B"/>
    <property type="match status" value="2"/>
</dbReference>
<dbReference type="AlphaFoldDB" id="A0A1M7T0U6"/>
<dbReference type="InterPro" id="IPR001296">
    <property type="entry name" value="Glyco_trans_1"/>
</dbReference>
<name>A0A1M7T0U6_9FIRM</name>
<evidence type="ECO:0000259" key="1">
    <source>
        <dbReference type="Pfam" id="PF00534"/>
    </source>
</evidence>
<dbReference type="PANTHER" id="PTHR12526">
    <property type="entry name" value="GLYCOSYLTRANSFERASE"/>
    <property type="match status" value="1"/>
</dbReference>
<feature type="domain" description="Glycosyl transferase family 1" evidence="1">
    <location>
        <begin position="243"/>
        <end position="394"/>
    </location>
</feature>
<evidence type="ECO:0000313" key="3">
    <source>
        <dbReference type="Proteomes" id="UP000184097"/>
    </source>
</evidence>
<gene>
    <name evidence="2" type="ORF">SAMN02745247_02785</name>
</gene>
<dbReference type="SUPFAM" id="SSF53756">
    <property type="entry name" value="UDP-Glycosyltransferase/glycogen phosphorylase"/>
    <property type="match status" value="1"/>
</dbReference>
<dbReference type="Pfam" id="PF00534">
    <property type="entry name" value="Glycos_transf_1"/>
    <property type="match status" value="1"/>
</dbReference>
<organism evidence="2 3">
    <name type="scientific">Butyrivibrio hungatei DSM 14810</name>
    <dbReference type="NCBI Taxonomy" id="1121132"/>
    <lineage>
        <taxon>Bacteria</taxon>
        <taxon>Bacillati</taxon>
        <taxon>Bacillota</taxon>
        <taxon>Clostridia</taxon>
        <taxon>Lachnospirales</taxon>
        <taxon>Lachnospiraceae</taxon>
        <taxon>Butyrivibrio</taxon>
    </lineage>
</organism>
<dbReference type="CDD" id="cd03811">
    <property type="entry name" value="GT4_GT28_WabH-like"/>
    <property type="match status" value="1"/>
</dbReference>
<sequence>MKSLLIITTKLDAGGAERSLINFLSSYDRSRYTVDLLLLKREGAFLKYVPEDVRILEQDKVLFYMYNMAKFSLGTASDGLHRDFLHGIPFVVRRVWSTLYYKKIKKLDRPTAEQQRWENSYSKVIEELTGHYDCAMAYLEGEPIYYLVDKVSADRKIGWIHNDYEKIAGDRDFDEKYFAGLDNIVTISDKCVDVLKKNFPKLADKVVELPNINSVEVIEKFAEEFTPEKYAEGSDVHKDDNGGVNARKHVLLSIGRLTQQKAFDRIIPIAKALKDKGVSFNWFVLGDGELRQELVSKVSEAGLQDTVKLLGIRSNPYPYIKGADVIVQTSLFEGKSVVLDEAKILHKKIVATKYDTIMDQVGDYPIKVVEYEPEAVAEAIKTALSEDMVIDMSKNYGNVECLEEYYRVIG</sequence>